<dbReference type="PANTHER" id="PTHR24421:SF63">
    <property type="entry name" value="SENSOR HISTIDINE KINASE DESK"/>
    <property type="match status" value="1"/>
</dbReference>
<feature type="region of interest" description="Disordered" evidence="4">
    <location>
        <begin position="19"/>
        <end position="39"/>
    </location>
</feature>
<organism evidence="7 8">
    <name type="scientific">Streptomyces gobitricini</name>
    <dbReference type="NCBI Taxonomy" id="68211"/>
    <lineage>
        <taxon>Bacteria</taxon>
        <taxon>Bacillati</taxon>
        <taxon>Actinomycetota</taxon>
        <taxon>Actinomycetes</taxon>
        <taxon>Kitasatosporales</taxon>
        <taxon>Streptomycetaceae</taxon>
        <taxon>Streptomyces</taxon>
    </lineage>
</organism>
<feature type="transmembrane region" description="Helical" evidence="5">
    <location>
        <begin position="148"/>
        <end position="167"/>
    </location>
</feature>
<sequence length="428" mass="46954">MPEWSEGVERPWSWRAVRRTSGHGRHPEEIRTEQPPPALGPHVPAPRLARAIIIAALLCYSTITVLNVIRMRPGTSQLVLCLGLVVTVFSVQFAISSPGARRWPMRRKMTVLSLQALLTFLPLVWFGNNWGSMEGPLAASLLLLLPPRFGWACYGLLIAYIPVYNLLVGASVDLILYFTLAGILSGLVIYGLTRLADLVHEVHATREQMARMAVTQERLRFARDLHDLLGYSLSAIALKGELIQRLVPVRPEQAVEETADLLRVARQALADVRLVSSGYRDMSLCDEAESAVAVLAAADVRAEVQVECGRLHPAVDTVLATALREGVTNVLRHSHVQVCTIRARVEEETVRLTLVNDRPHGEPDHVSSIVRRGGSGLENLRTRFASVGGGLSAGVREDGRFHLEAWAPLRPRNTGAGVPDPARERAAA</sequence>
<keyword evidence="5" id="KW-1133">Transmembrane helix</keyword>
<name>A0ABN3MH21_9ACTN</name>
<dbReference type="Gene3D" id="3.30.565.10">
    <property type="entry name" value="Histidine kinase-like ATPase, C-terminal domain"/>
    <property type="match status" value="1"/>
</dbReference>
<reference evidence="7 8" key="1">
    <citation type="journal article" date="2019" name="Int. J. Syst. Evol. Microbiol.">
        <title>The Global Catalogue of Microorganisms (GCM) 10K type strain sequencing project: providing services to taxonomists for standard genome sequencing and annotation.</title>
        <authorList>
            <consortium name="The Broad Institute Genomics Platform"/>
            <consortium name="The Broad Institute Genome Sequencing Center for Infectious Disease"/>
            <person name="Wu L."/>
            <person name="Ma J."/>
        </authorList>
    </citation>
    <scope>NUCLEOTIDE SEQUENCE [LARGE SCALE GENOMIC DNA]</scope>
    <source>
        <strain evidence="7 8">JCM 5062</strain>
    </source>
</reference>
<dbReference type="Proteomes" id="UP001499942">
    <property type="component" value="Unassembled WGS sequence"/>
</dbReference>
<keyword evidence="2" id="KW-0418">Kinase</keyword>
<dbReference type="InterPro" id="IPR050482">
    <property type="entry name" value="Sensor_HK_TwoCompSys"/>
</dbReference>
<gene>
    <name evidence="7" type="ORF">GCM10010393_37830</name>
</gene>
<dbReference type="RefSeq" id="WP_344362682.1">
    <property type="nucleotide sequence ID" value="NZ_BAAASR010000020.1"/>
</dbReference>
<feature type="domain" description="Signal transduction histidine kinase subgroup 3 dimerisation and phosphoacceptor" evidence="6">
    <location>
        <begin position="217"/>
        <end position="282"/>
    </location>
</feature>
<accession>A0ABN3MH21</accession>
<feature type="transmembrane region" description="Helical" evidence="5">
    <location>
        <begin position="48"/>
        <end position="69"/>
    </location>
</feature>
<feature type="transmembrane region" description="Helical" evidence="5">
    <location>
        <begin position="109"/>
        <end position="128"/>
    </location>
</feature>
<evidence type="ECO:0000313" key="7">
    <source>
        <dbReference type="EMBL" id="GAA2501864.1"/>
    </source>
</evidence>
<dbReference type="EMBL" id="BAAASR010000020">
    <property type="protein sequence ID" value="GAA2501864.1"/>
    <property type="molecule type" value="Genomic_DNA"/>
</dbReference>
<evidence type="ECO:0000256" key="5">
    <source>
        <dbReference type="SAM" id="Phobius"/>
    </source>
</evidence>
<protein>
    <recommendedName>
        <fullName evidence="6">Signal transduction histidine kinase subgroup 3 dimerisation and phosphoacceptor domain-containing protein</fullName>
    </recommendedName>
</protein>
<evidence type="ECO:0000259" key="6">
    <source>
        <dbReference type="Pfam" id="PF07730"/>
    </source>
</evidence>
<feature type="transmembrane region" description="Helical" evidence="5">
    <location>
        <begin position="174"/>
        <end position="192"/>
    </location>
</feature>
<evidence type="ECO:0000256" key="1">
    <source>
        <dbReference type="ARBA" id="ARBA00022679"/>
    </source>
</evidence>
<evidence type="ECO:0000313" key="8">
    <source>
        <dbReference type="Proteomes" id="UP001499942"/>
    </source>
</evidence>
<keyword evidence="5" id="KW-0472">Membrane</keyword>
<comment type="caution">
    <text evidence="7">The sequence shown here is derived from an EMBL/GenBank/DDBJ whole genome shotgun (WGS) entry which is preliminary data.</text>
</comment>
<evidence type="ECO:0000256" key="3">
    <source>
        <dbReference type="ARBA" id="ARBA00023012"/>
    </source>
</evidence>
<dbReference type="InterPro" id="IPR036890">
    <property type="entry name" value="HATPase_C_sf"/>
</dbReference>
<keyword evidence="1" id="KW-0808">Transferase</keyword>
<proteinExistence type="predicted"/>
<keyword evidence="8" id="KW-1185">Reference proteome</keyword>
<keyword evidence="3" id="KW-0902">Two-component regulatory system</keyword>
<dbReference type="Pfam" id="PF07730">
    <property type="entry name" value="HisKA_3"/>
    <property type="match status" value="1"/>
</dbReference>
<dbReference type="Gene3D" id="1.20.5.1930">
    <property type="match status" value="1"/>
</dbReference>
<dbReference type="PANTHER" id="PTHR24421">
    <property type="entry name" value="NITRATE/NITRITE SENSOR PROTEIN NARX-RELATED"/>
    <property type="match status" value="1"/>
</dbReference>
<dbReference type="InterPro" id="IPR011712">
    <property type="entry name" value="Sig_transdc_His_kin_sub3_dim/P"/>
</dbReference>
<evidence type="ECO:0000256" key="4">
    <source>
        <dbReference type="SAM" id="MobiDB-lite"/>
    </source>
</evidence>
<evidence type="ECO:0000256" key="2">
    <source>
        <dbReference type="ARBA" id="ARBA00022777"/>
    </source>
</evidence>
<keyword evidence="5" id="KW-0812">Transmembrane</keyword>